<dbReference type="Pfam" id="PF01863">
    <property type="entry name" value="YgjP-like"/>
    <property type="match status" value="1"/>
</dbReference>
<feature type="non-terminal residue" evidence="2">
    <location>
        <position position="206"/>
    </location>
</feature>
<dbReference type="Gene3D" id="3.30.2010.10">
    <property type="entry name" value="Metalloproteases ('zincins'), catalytic domain"/>
    <property type="match status" value="1"/>
</dbReference>
<name>A0A4R7KAD8_9CLOT</name>
<sequence>MTMPQIVYGSECFEYKAIKKKKKNIGILVTPEGEVIVTSPLHVEDSLVHEVVMKKAGWILGKLKLVREISKEIREKEFVSGESIEYLGRRYRLKVIEGGIKGVNVRLFRGKFEVTVDSKLEKDKRQELIKAELIKWLKEQAKVKLKERTEVYSKKLNLVPNRVVVKEQKSIWGSCSSRGNINFNWRLIMAPLSVIDYVVIHELCHL</sequence>
<accession>A0A4R7KAD8</accession>
<dbReference type="InterPro" id="IPR053136">
    <property type="entry name" value="UTP_pyrophosphatase-like"/>
</dbReference>
<dbReference type="CDD" id="cd07344">
    <property type="entry name" value="M48_yhfN_like"/>
    <property type="match status" value="1"/>
</dbReference>
<dbReference type="EMBL" id="SOAZ01000019">
    <property type="protein sequence ID" value="TDT51316.1"/>
    <property type="molecule type" value="Genomic_DNA"/>
</dbReference>
<dbReference type="PANTHER" id="PTHR30399">
    <property type="entry name" value="UNCHARACTERIZED PROTEIN YGJP"/>
    <property type="match status" value="1"/>
</dbReference>
<dbReference type="AlphaFoldDB" id="A0A4R7KAD8"/>
<proteinExistence type="predicted"/>
<evidence type="ECO:0000313" key="2">
    <source>
        <dbReference type="EMBL" id="TDT51316.1"/>
    </source>
</evidence>
<gene>
    <name evidence="2" type="ORF">EDD71_11946</name>
</gene>
<evidence type="ECO:0000259" key="1">
    <source>
        <dbReference type="Pfam" id="PF01863"/>
    </source>
</evidence>
<dbReference type="Proteomes" id="UP000295325">
    <property type="component" value="Unassembled WGS sequence"/>
</dbReference>
<dbReference type="PANTHER" id="PTHR30399:SF1">
    <property type="entry name" value="UTP PYROPHOSPHATASE"/>
    <property type="match status" value="1"/>
</dbReference>
<reference evidence="2 3" key="1">
    <citation type="submission" date="2019-03" db="EMBL/GenBank/DDBJ databases">
        <title>Genomic Encyclopedia of Type Strains, Phase IV (KMG-IV): sequencing the most valuable type-strain genomes for metagenomic binning, comparative biology and taxonomic classification.</title>
        <authorList>
            <person name="Goeker M."/>
        </authorList>
    </citation>
    <scope>NUCLEOTIDE SEQUENCE [LARGE SCALE GENOMIC DNA]</scope>
    <source>
        <strain evidence="2 3">DSM 24455</strain>
    </source>
</reference>
<comment type="caution">
    <text evidence="2">The sequence shown here is derived from an EMBL/GenBank/DDBJ whole genome shotgun (WGS) entry which is preliminary data.</text>
</comment>
<dbReference type="OrthoDB" id="9811177at2"/>
<protein>
    <recommendedName>
        <fullName evidence="1">YgjP-like metallopeptidase domain-containing protein</fullName>
    </recommendedName>
</protein>
<evidence type="ECO:0000313" key="3">
    <source>
        <dbReference type="Proteomes" id="UP000295325"/>
    </source>
</evidence>
<feature type="domain" description="YgjP-like metallopeptidase" evidence="1">
    <location>
        <begin position="23"/>
        <end position="206"/>
    </location>
</feature>
<keyword evidence="3" id="KW-1185">Reference proteome</keyword>
<organism evidence="2 3">
    <name type="scientific">Fonticella tunisiensis</name>
    <dbReference type="NCBI Taxonomy" id="1096341"/>
    <lineage>
        <taxon>Bacteria</taxon>
        <taxon>Bacillati</taxon>
        <taxon>Bacillota</taxon>
        <taxon>Clostridia</taxon>
        <taxon>Eubacteriales</taxon>
        <taxon>Clostridiaceae</taxon>
        <taxon>Fonticella</taxon>
    </lineage>
</organism>
<dbReference type="InterPro" id="IPR002725">
    <property type="entry name" value="YgjP-like_metallopeptidase"/>
</dbReference>